<sequence length="41" mass="4178">MDASFLLSGAVGGAAYVLATRSTREAPAPAASVRALEDERV</sequence>
<reference evidence="2" key="1">
    <citation type="journal article" date="2019" name="Int. J. Syst. Evol. Microbiol.">
        <title>The Global Catalogue of Microorganisms (GCM) 10K type strain sequencing project: providing services to taxonomists for standard genome sequencing and annotation.</title>
        <authorList>
            <consortium name="The Broad Institute Genomics Platform"/>
            <consortium name="The Broad Institute Genome Sequencing Center for Infectious Disease"/>
            <person name="Wu L."/>
            <person name="Ma J."/>
        </authorList>
    </citation>
    <scope>NUCLEOTIDE SEQUENCE [LARGE SCALE GENOMIC DNA]</scope>
    <source>
        <strain evidence="2">JCM 9381</strain>
    </source>
</reference>
<accession>A0ABP6R2L5</accession>
<protein>
    <submittedName>
        <fullName evidence="1">Uncharacterized protein</fullName>
    </submittedName>
</protein>
<evidence type="ECO:0000313" key="1">
    <source>
        <dbReference type="EMBL" id="GAA3269590.1"/>
    </source>
</evidence>
<gene>
    <name evidence="1" type="ORF">GCM10010469_44770</name>
</gene>
<proteinExistence type="predicted"/>
<organism evidence="1 2">
    <name type="scientific">Streptomyces labedae</name>
    <dbReference type="NCBI Taxonomy" id="285569"/>
    <lineage>
        <taxon>Bacteria</taxon>
        <taxon>Bacillati</taxon>
        <taxon>Actinomycetota</taxon>
        <taxon>Actinomycetes</taxon>
        <taxon>Kitasatosporales</taxon>
        <taxon>Streptomycetaceae</taxon>
        <taxon>Streptomyces</taxon>
    </lineage>
</organism>
<name>A0ABP6R2L5_9ACTN</name>
<comment type="caution">
    <text evidence="1">The sequence shown here is derived from an EMBL/GenBank/DDBJ whole genome shotgun (WGS) entry which is preliminary data.</text>
</comment>
<dbReference type="Proteomes" id="UP001500728">
    <property type="component" value="Unassembled WGS sequence"/>
</dbReference>
<keyword evidence="2" id="KW-1185">Reference proteome</keyword>
<dbReference type="EMBL" id="BAAAUW010000023">
    <property type="protein sequence ID" value="GAA3269590.1"/>
    <property type="molecule type" value="Genomic_DNA"/>
</dbReference>
<evidence type="ECO:0000313" key="2">
    <source>
        <dbReference type="Proteomes" id="UP001500728"/>
    </source>
</evidence>